<feature type="compositionally biased region" description="Polar residues" evidence="6">
    <location>
        <begin position="199"/>
        <end position="213"/>
    </location>
</feature>
<accession>A0A7W5DY51</accession>
<dbReference type="Gene3D" id="1.10.10.10">
    <property type="entry name" value="Winged helix-like DNA-binding domain superfamily/Winged helix DNA-binding domain"/>
    <property type="match status" value="1"/>
</dbReference>
<dbReference type="RefSeq" id="WP_184304840.1">
    <property type="nucleotide sequence ID" value="NZ_JACHXU010000006.1"/>
</dbReference>
<evidence type="ECO:0000259" key="7">
    <source>
        <dbReference type="PROSITE" id="PS50011"/>
    </source>
</evidence>
<dbReference type="InterPro" id="IPR036388">
    <property type="entry name" value="WH-like_DNA-bd_sf"/>
</dbReference>
<evidence type="ECO:0000256" key="6">
    <source>
        <dbReference type="SAM" id="MobiDB-lite"/>
    </source>
</evidence>
<dbReference type="PROSITE" id="PS00107">
    <property type="entry name" value="PROTEIN_KINASE_ATP"/>
    <property type="match status" value="1"/>
</dbReference>
<evidence type="ECO:0000256" key="3">
    <source>
        <dbReference type="ARBA" id="ARBA00022777"/>
    </source>
</evidence>
<organism evidence="8 9">
    <name type="scientific">Aporhodopirellula rubra</name>
    <dbReference type="NCBI Taxonomy" id="980271"/>
    <lineage>
        <taxon>Bacteria</taxon>
        <taxon>Pseudomonadati</taxon>
        <taxon>Planctomycetota</taxon>
        <taxon>Planctomycetia</taxon>
        <taxon>Pirellulales</taxon>
        <taxon>Pirellulaceae</taxon>
        <taxon>Aporhodopirellula</taxon>
    </lineage>
</organism>
<keyword evidence="1" id="KW-0808">Transferase</keyword>
<dbReference type="AlphaFoldDB" id="A0A7W5DY51"/>
<dbReference type="PANTHER" id="PTHR43289:SF6">
    <property type="entry name" value="SERINE_THREONINE-PROTEIN KINASE NEKL-3"/>
    <property type="match status" value="1"/>
</dbReference>
<dbReference type="Gene3D" id="1.10.1740.10">
    <property type="match status" value="1"/>
</dbReference>
<dbReference type="InterPro" id="IPR000719">
    <property type="entry name" value="Prot_kinase_dom"/>
</dbReference>
<evidence type="ECO:0000256" key="2">
    <source>
        <dbReference type="ARBA" id="ARBA00022741"/>
    </source>
</evidence>
<dbReference type="Gene3D" id="1.10.510.10">
    <property type="entry name" value="Transferase(Phosphotransferase) domain 1"/>
    <property type="match status" value="1"/>
</dbReference>
<keyword evidence="4 5" id="KW-0067">ATP-binding</keyword>
<dbReference type="GO" id="GO:0005524">
    <property type="term" value="F:ATP binding"/>
    <property type="evidence" value="ECO:0007669"/>
    <property type="project" value="UniProtKB-UniRule"/>
</dbReference>
<protein>
    <submittedName>
        <fullName evidence="8">RNA polymerase sigma factor (Sigma-70 family)</fullName>
    </submittedName>
</protein>
<sequence>MADSLVDLPSNALLQKWKSGDEAAAQILVDRYAMRLVALVASRLNQRFRASVDPEDVVQSAMGSFFQAVQHSRIQFSGSVSLWRLLATFTRRKMARSIETNIALKRGGQSQKISLETAESQLIKTVTINADCPDEEWLEHIQNELPQDLHEIFQQLLGGKTQRAIAKEMSLDERTIRRRVARIRETLQPAASIGPGRNLSHSTDEQSSLTPQNSDAFKTFNLSRIDYREFVLGKLIGNGGFGKVYRAAMQPNGRLVAVKFLRKTFWKNDEAKQTFLREIDAASQIKHPGVICYRGWGQSPHGGPYVVSEWIDGVPLLKCSNASPERFIALLRQVCDVTQAIHHNGLVHGDITPNNILVDRAGEVTLTDFGFSRRMPALVARQRLQVPAQESPDSSDLLLGGTLGFAAPEQISPAFGQISERTDIYAIGGLAYWFIFGRPPHFKSSVEESLSDTLSESNVTVEPHSQLTPMLANIISVTLRKSPSERIQRVSDLRRLIG</sequence>
<keyword evidence="9" id="KW-1185">Reference proteome</keyword>
<feature type="binding site" evidence="5">
    <location>
        <position position="259"/>
    </location>
    <ligand>
        <name>ATP</name>
        <dbReference type="ChEBI" id="CHEBI:30616"/>
    </ligand>
</feature>
<keyword evidence="3" id="KW-0418">Kinase</keyword>
<dbReference type="SUPFAM" id="SSF88946">
    <property type="entry name" value="Sigma2 domain of RNA polymerase sigma factors"/>
    <property type="match status" value="1"/>
</dbReference>
<dbReference type="Pfam" id="PF07638">
    <property type="entry name" value="Sigma70_ECF"/>
    <property type="match status" value="1"/>
</dbReference>
<evidence type="ECO:0000313" key="9">
    <source>
        <dbReference type="Proteomes" id="UP000536179"/>
    </source>
</evidence>
<dbReference type="InterPro" id="IPR011009">
    <property type="entry name" value="Kinase-like_dom_sf"/>
</dbReference>
<reference evidence="8 9" key="1">
    <citation type="submission" date="2020-08" db="EMBL/GenBank/DDBJ databases">
        <title>Genomic Encyclopedia of Type Strains, Phase III (KMG-III): the genomes of soil and plant-associated and newly described type strains.</title>
        <authorList>
            <person name="Whitman W."/>
        </authorList>
    </citation>
    <scope>NUCLEOTIDE SEQUENCE [LARGE SCALE GENOMIC DNA]</scope>
    <source>
        <strain evidence="8 9">CECT 8075</strain>
    </source>
</reference>
<evidence type="ECO:0000256" key="5">
    <source>
        <dbReference type="PROSITE-ProRule" id="PRU10141"/>
    </source>
</evidence>
<keyword evidence="2 5" id="KW-0547">Nucleotide-binding</keyword>
<evidence type="ECO:0000256" key="1">
    <source>
        <dbReference type="ARBA" id="ARBA00022679"/>
    </source>
</evidence>
<dbReference type="SUPFAM" id="SSF56112">
    <property type="entry name" value="Protein kinase-like (PK-like)"/>
    <property type="match status" value="1"/>
</dbReference>
<proteinExistence type="predicted"/>
<dbReference type="Pfam" id="PF00069">
    <property type="entry name" value="Pkinase"/>
    <property type="match status" value="1"/>
</dbReference>
<dbReference type="InterPro" id="IPR017441">
    <property type="entry name" value="Protein_kinase_ATP_BS"/>
</dbReference>
<dbReference type="PANTHER" id="PTHR43289">
    <property type="entry name" value="MITOGEN-ACTIVATED PROTEIN KINASE KINASE KINASE 20-RELATED"/>
    <property type="match status" value="1"/>
</dbReference>
<feature type="domain" description="Protein kinase" evidence="7">
    <location>
        <begin position="230"/>
        <end position="498"/>
    </location>
</feature>
<dbReference type="InterPro" id="IPR008266">
    <property type="entry name" value="Tyr_kinase_AS"/>
</dbReference>
<evidence type="ECO:0000313" key="8">
    <source>
        <dbReference type="EMBL" id="MBB3206374.1"/>
    </source>
</evidence>
<comment type="caution">
    <text evidence="8">The sequence shown here is derived from an EMBL/GenBank/DDBJ whole genome shotgun (WGS) entry which is preliminary data.</text>
</comment>
<gene>
    <name evidence="8" type="ORF">FHS27_002183</name>
</gene>
<dbReference type="GO" id="GO:0006352">
    <property type="term" value="P:DNA-templated transcription initiation"/>
    <property type="evidence" value="ECO:0007669"/>
    <property type="project" value="InterPro"/>
</dbReference>
<dbReference type="Proteomes" id="UP000536179">
    <property type="component" value="Unassembled WGS sequence"/>
</dbReference>
<feature type="region of interest" description="Disordered" evidence="6">
    <location>
        <begin position="191"/>
        <end position="213"/>
    </location>
</feature>
<dbReference type="EMBL" id="JACHXU010000006">
    <property type="protein sequence ID" value="MBB3206374.1"/>
    <property type="molecule type" value="Genomic_DNA"/>
</dbReference>
<dbReference type="PROSITE" id="PS00109">
    <property type="entry name" value="PROTEIN_KINASE_TYR"/>
    <property type="match status" value="1"/>
</dbReference>
<dbReference type="InterPro" id="IPR013325">
    <property type="entry name" value="RNA_pol_sigma_r2"/>
</dbReference>
<dbReference type="CDD" id="cd14014">
    <property type="entry name" value="STKc_PknB_like"/>
    <property type="match status" value="1"/>
</dbReference>
<name>A0A7W5DY51_9BACT</name>
<evidence type="ECO:0000256" key="4">
    <source>
        <dbReference type="ARBA" id="ARBA00022840"/>
    </source>
</evidence>
<dbReference type="PROSITE" id="PS50011">
    <property type="entry name" value="PROTEIN_KINASE_DOM"/>
    <property type="match status" value="1"/>
</dbReference>
<dbReference type="GO" id="GO:0004674">
    <property type="term" value="F:protein serine/threonine kinase activity"/>
    <property type="evidence" value="ECO:0007669"/>
    <property type="project" value="TreeGrafter"/>
</dbReference>
<dbReference type="InterPro" id="IPR053812">
    <property type="entry name" value="HTH_Sigma70_ECF-like"/>
</dbReference>
<dbReference type="GO" id="GO:0003700">
    <property type="term" value="F:DNA-binding transcription factor activity"/>
    <property type="evidence" value="ECO:0007669"/>
    <property type="project" value="InterPro"/>
</dbReference>